<reference evidence="10 11" key="1">
    <citation type="submission" date="2015-01" db="EMBL/GenBank/DDBJ databases">
        <title>The Genome Sequence of Rhinocladiella mackenzie CBS 650.93.</title>
        <authorList>
            <consortium name="The Broad Institute Genomics Platform"/>
            <person name="Cuomo C."/>
            <person name="de Hoog S."/>
            <person name="Gorbushina A."/>
            <person name="Stielow B."/>
            <person name="Teixiera M."/>
            <person name="Abouelleil A."/>
            <person name="Chapman S.B."/>
            <person name="Priest M."/>
            <person name="Young S.K."/>
            <person name="Wortman J."/>
            <person name="Nusbaum C."/>
            <person name="Birren B."/>
        </authorList>
    </citation>
    <scope>NUCLEOTIDE SEQUENCE [LARGE SCALE GENOMIC DNA]</scope>
    <source>
        <strain evidence="10 11">CBS 650.93</strain>
    </source>
</reference>
<feature type="compositionally biased region" description="Basic and acidic residues" evidence="8">
    <location>
        <begin position="215"/>
        <end position="298"/>
    </location>
</feature>
<evidence type="ECO:0000313" key="11">
    <source>
        <dbReference type="Proteomes" id="UP000053617"/>
    </source>
</evidence>
<keyword evidence="11" id="KW-1185">Reference proteome</keyword>
<name>A0A0D2ISH0_9EURO</name>
<dbReference type="GO" id="GO:0008380">
    <property type="term" value="P:RNA splicing"/>
    <property type="evidence" value="ECO:0007669"/>
    <property type="project" value="UniProtKB-KW"/>
</dbReference>
<dbReference type="InterPro" id="IPR006786">
    <property type="entry name" value="Pinin_SDK_MemA"/>
</dbReference>
<evidence type="ECO:0000256" key="4">
    <source>
        <dbReference type="ARBA" id="ARBA00023015"/>
    </source>
</evidence>
<evidence type="ECO:0000256" key="8">
    <source>
        <dbReference type="SAM" id="MobiDB-lite"/>
    </source>
</evidence>
<dbReference type="PANTHER" id="PTHR12707:SF0">
    <property type="entry name" value="PININ"/>
    <property type="match status" value="1"/>
</dbReference>
<evidence type="ECO:0000256" key="1">
    <source>
        <dbReference type="ARBA" id="ARBA00004123"/>
    </source>
</evidence>
<dbReference type="RefSeq" id="XP_013273217.1">
    <property type="nucleotide sequence ID" value="XM_013417763.1"/>
</dbReference>
<keyword evidence="4" id="KW-0805">Transcription regulation</keyword>
<feature type="compositionally biased region" description="Polar residues" evidence="8">
    <location>
        <begin position="47"/>
        <end position="60"/>
    </location>
</feature>
<dbReference type="OrthoDB" id="330772at2759"/>
<evidence type="ECO:0000313" key="10">
    <source>
        <dbReference type="EMBL" id="KIX06081.1"/>
    </source>
</evidence>
<dbReference type="VEuPathDB" id="FungiDB:Z518_04055"/>
<feature type="compositionally biased region" description="Basic and acidic residues" evidence="8">
    <location>
        <begin position="308"/>
        <end position="330"/>
    </location>
</feature>
<dbReference type="Pfam" id="PF04696">
    <property type="entry name" value="Pinin_SDK_memA"/>
    <property type="match status" value="1"/>
</dbReference>
<keyword evidence="6" id="KW-0508">mRNA splicing</keyword>
<feature type="region of interest" description="Disordered" evidence="8">
    <location>
        <begin position="215"/>
        <end position="342"/>
    </location>
</feature>
<dbReference type="HOGENOM" id="CLU_049352_2_1_1"/>
<evidence type="ECO:0000256" key="5">
    <source>
        <dbReference type="ARBA" id="ARBA00023163"/>
    </source>
</evidence>
<protein>
    <recommendedName>
        <fullName evidence="9">Pinin/SDK/MemA protein domain-containing protein</fullName>
    </recommendedName>
</protein>
<feature type="domain" description="Pinin/SDK/MemA protein" evidence="9">
    <location>
        <begin position="96"/>
        <end position="216"/>
    </location>
</feature>
<dbReference type="Proteomes" id="UP000053617">
    <property type="component" value="Unassembled WGS sequence"/>
</dbReference>
<dbReference type="InterPro" id="IPR039853">
    <property type="entry name" value="Pinin"/>
</dbReference>
<keyword evidence="5" id="KW-0804">Transcription</keyword>
<accession>A0A0D2ISH0</accession>
<evidence type="ECO:0000256" key="6">
    <source>
        <dbReference type="ARBA" id="ARBA00023187"/>
    </source>
</evidence>
<organism evidence="10 11">
    <name type="scientific">Rhinocladiella mackenziei CBS 650.93</name>
    <dbReference type="NCBI Taxonomy" id="1442369"/>
    <lineage>
        <taxon>Eukaryota</taxon>
        <taxon>Fungi</taxon>
        <taxon>Dikarya</taxon>
        <taxon>Ascomycota</taxon>
        <taxon>Pezizomycotina</taxon>
        <taxon>Eurotiomycetes</taxon>
        <taxon>Chaetothyriomycetidae</taxon>
        <taxon>Chaetothyriales</taxon>
        <taxon>Herpotrichiellaceae</taxon>
        <taxon>Rhinocladiella</taxon>
    </lineage>
</organism>
<dbReference type="AlphaFoldDB" id="A0A0D2ISH0"/>
<evidence type="ECO:0000256" key="3">
    <source>
        <dbReference type="ARBA" id="ARBA00022664"/>
    </source>
</evidence>
<evidence type="ECO:0000256" key="7">
    <source>
        <dbReference type="ARBA" id="ARBA00023242"/>
    </source>
</evidence>
<dbReference type="GO" id="GO:0006397">
    <property type="term" value="P:mRNA processing"/>
    <property type="evidence" value="ECO:0007669"/>
    <property type="project" value="UniProtKB-KW"/>
</dbReference>
<comment type="similarity">
    <text evidence="2">Belongs to the pinin family.</text>
</comment>
<dbReference type="PANTHER" id="PTHR12707">
    <property type="entry name" value="PINN"/>
    <property type="match status" value="1"/>
</dbReference>
<proteinExistence type="inferred from homology"/>
<dbReference type="EMBL" id="KN847477">
    <property type="protein sequence ID" value="KIX06081.1"/>
    <property type="molecule type" value="Genomic_DNA"/>
</dbReference>
<evidence type="ECO:0000256" key="2">
    <source>
        <dbReference type="ARBA" id="ARBA00010386"/>
    </source>
</evidence>
<feature type="region of interest" description="Disordered" evidence="8">
    <location>
        <begin position="1"/>
        <end position="172"/>
    </location>
</feature>
<dbReference type="STRING" id="1442369.A0A0D2ISH0"/>
<keyword evidence="3" id="KW-0507">mRNA processing</keyword>
<comment type="subcellular location">
    <subcellularLocation>
        <location evidence="1">Nucleus</location>
    </subcellularLocation>
</comment>
<feature type="compositionally biased region" description="Polar residues" evidence="8">
    <location>
        <begin position="67"/>
        <end position="76"/>
    </location>
</feature>
<evidence type="ECO:0000259" key="9">
    <source>
        <dbReference type="Pfam" id="PF04696"/>
    </source>
</evidence>
<dbReference type="GeneID" id="25292126"/>
<dbReference type="GO" id="GO:0071013">
    <property type="term" value="C:catalytic step 2 spliceosome"/>
    <property type="evidence" value="ECO:0007669"/>
    <property type="project" value="TreeGrafter"/>
</dbReference>
<feature type="compositionally biased region" description="Basic and acidic residues" evidence="8">
    <location>
        <begin position="128"/>
        <end position="172"/>
    </location>
</feature>
<feature type="compositionally biased region" description="Polar residues" evidence="8">
    <location>
        <begin position="112"/>
        <end position="126"/>
    </location>
</feature>
<sequence length="342" mass="38980">MISSAVAIPEEPQSQPDVASQSTSRKRRQSSASGSSESNKRLHLDKQSSNTSNHGTQSPSAAVPSESFPTTMNGGQAASPLRQSDVRRRQTSSNLEQDKSRNRRLFGALLGTLSQSSRPSKSSAGNSSRREEIESRQRERLKRENEELAEHARRKKEQLDRVRRAEQRRWDREGMRIRHSNLRAAAGFLRTKAEPQLYYKPWELRDFEEDTIKRQIDEADETIQRERDEFDRRQTSENNEPADHRSTHGDENGSRSLDVGDGRQPKVNDDGGRSRDDLKDDEARMDDSSDRRDRDHVAISESSSTAPREGRVKEIDVERPMSKDDDHGGEELELGQEDDVIY</sequence>
<keyword evidence="7" id="KW-0539">Nucleus</keyword>
<gene>
    <name evidence="10" type="ORF">Z518_04055</name>
</gene>
<feature type="compositionally biased region" description="Acidic residues" evidence="8">
    <location>
        <begin position="331"/>
        <end position="342"/>
    </location>
</feature>